<dbReference type="AlphaFoldDB" id="A0A133UNI6"/>
<dbReference type="PANTHER" id="PTHR35901">
    <property type="entry name" value="RIBONUCLEASE VAPC3"/>
    <property type="match status" value="1"/>
</dbReference>
<dbReference type="InterPro" id="IPR002716">
    <property type="entry name" value="PIN_dom"/>
</dbReference>
<organism evidence="3 4">
    <name type="scientific">candidate division MSBL1 archaeon SCGC-AAA259E19</name>
    <dbReference type="NCBI Taxonomy" id="1698264"/>
    <lineage>
        <taxon>Archaea</taxon>
        <taxon>Methanobacteriati</taxon>
        <taxon>Methanobacteriota</taxon>
        <taxon>candidate division MSBL1</taxon>
    </lineage>
</organism>
<dbReference type="Proteomes" id="UP000070284">
    <property type="component" value="Unassembled WGS sequence"/>
</dbReference>
<dbReference type="InterPro" id="IPR029060">
    <property type="entry name" value="PIN-like_dom_sf"/>
</dbReference>
<accession>A0A133UNI6</accession>
<evidence type="ECO:0000313" key="4">
    <source>
        <dbReference type="Proteomes" id="UP000070284"/>
    </source>
</evidence>
<comment type="caution">
    <text evidence="3">The sequence shown here is derived from an EMBL/GenBank/DDBJ whole genome shotgun (WGS) entry which is preliminary data.</text>
</comment>
<proteinExistence type="predicted"/>
<reference evidence="3 4" key="1">
    <citation type="journal article" date="2016" name="Sci. Rep.">
        <title>Metabolic traits of an uncultured archaeal lineage -MSBL1- from brine pools of the Red Sea.</title>
        <authorList>
            <person name="Mwirichia R."/>
            <person name="Alam I."/>
            <person name="Rashid M."/>
            <person name="Vinu M."/>
            <person name="Ba-Alawi W."/>
            <person name="Anthony Kamau A."/>
            <person name="Kamanda Ngugi D."/>
            <person name="Goker M."/>
            <person name="Klenk H.P."/>
            <person name="Bajic V."/>
            <person name="Stingl U."/>
        </authorList>
    </citation>
    <scope>NUCLEOTIDE SEQUENCE [LARGE SCALE GENOMIC DNA]</scope>
    <source>
        <strain evidence="3">SCGC-AAA259E19</strain>
    </source>
</reference>
<dbReference type="PANTHER" id="PTHR35901:SF1">
    <property type="entry name" value="EXONUCLEASE VAPC9"/>
    <property type="match status" value="1"/>
</dbReference>
<keyword evidence="1" id="KW-0460">Magnesium</keyword>
<evidence type="ECO:0000256" key="1">
    <source>
        <dbReference type="ARBA" id="ARBA00022842"/>
    </source>
</evidence>
<feature type="domain" description="PIN" evidence="2">
    <location>
        <begin position="4"/>
        <end position="123"/>
    </location>
</feature>
<dbReference type="InterPro" id="IPR051619">
    <property type="entry name" value="TypeII_TA_RNase_PINc/VapC"/>
</dbReference>
<sequence length="132" mass="14869">MTKLLDASAVVKFILEDENNGVDRIFDNRVLDLTFYEAGNSFWKAAVLQDRIAEEDAEEAANFLTALREEVEVIPIKDLSSGRIMEIALEEEITYYDSSYIAGAAEKEVPLVTQDGELSKKAEKYVEVEKID</sequence>
<protein>
    <recommendedName>
        <fullName evidence="2">PIN domain-containing protein</fullName>
    </recommendedName>
</protein>
<evidence type="ECO:0000313" key="3">
    <source>
        <dbReference type="EMBL" id="KXA95680.1"/>
    </source>
</evidence>
<dbReference type="EMBL" id="LHXO01000009">
    <property type="protein sequence ID" value="KXA95680.1"/>
    <property type="molecule type" value="Genomic_DNA"/>
</dbReference>
<gene>
    <name evidence="3" type="ORF">AKJ65_01215</name>
</gene>
<dbReference type="Gene3D" id="3.40.50.1010">
    <property type="entry name" value="5'-nuclease"/>
    <property type="match status" value="1"/>
</dbReference>
<name>A0A133UNI6_9EURY</name>
<dbReference type="SUPFAM" id="SSF88723">
    <property type="entry name" value="PIN domain-like"/>
    <property type="match status" value="1"/>
</dbReference>
<dbReference type="InterPro" id="IPR044153">
    <property type="entry name" value="PIN_Pae0151-like"/>
</dbReference>
<dbReference type="Pfam" id="PF01850">
    <property type="entry name" value="PIN"/>
    <property type="match status" value="1"/>
</dbReference>
<keyword evidence="4" id="KW-1185">Reference proteome</keyword>
<evidence type="ECO:0000259" key="2">
    <source>
        <dbReference type="Pfam" id="PF01850"/>
    </source>
</evidence>
<dbReference type="CDD" id="cd09873">
    <property type="entry name" value="PIN_Pae0151-like"/>
    <property type="match status" value="1"/>
</dbReference>